<proteinExistence type="predicted"/>
<reference evidence="1 2" key="1">
    <citation type="submission" date="2023-12" db="EMBL/GenBank/DDBJ databases">
        <title>the genome sequence of Hyalangium sp. s54d21.</title>
        <authorList>
            <person name="Zhang X."/>
        </authorList>
    </citation>
    <scope>NUCLEOTIDE SEQUENCE [LARGE SCALE GENOMIC DNA]</scope>
    <source>
        <strain evidence="2">s54d21</strain>
    </source>
</reference>
<name>A0ABU5HAB8_9BACT</name>
<dbReference type="RefSeq" id="WP_321548490.1">
    <property type="nucleotide sequence ID" value="NZ_JAXIVS010000009.1"/>
</dbReference>
<sequence>MSTGGIQRSGVQQSIAKALETKAPAGVGTGAARPASGVQFRDGFEAPRAALANLTGNPVAASAASTSALVQSDTSGTGALLTEARQQELRDRVDAELGKPWFYSEVLADPTLSQAERDFLYAHVASNPGNAWMFTGGQMPPVPLEQSLEMANGVARAYEQGLITDAQMSAFLDAMSPEEAASFIQQLSLNPDNCRPGGSVDRVAQMLLANAPAGPKGDGMRAAAYFALSSTPELAATIPEDKRAEAFTLMTNFLESGGLFEALAGVNPQLTERLNAQRYQALAGFYGTYGEQLVREASVPQADRSQVNLQVALADFFSKMVFAPEASNIQMPNGGTVADHVVASTDRIGAAIIDQVTNAAPGDERAAALTLLATLSGTVGAGADIALRTYKDELEATRESRERFAGLLGGLAQAITPPTVPGAKAVASKSVEWVASAALQRWIEDPEAPDFSASGALMGPWEAALYEASPEAYNDYSGVYAKVRQDIEDEINRR</sequence>
<gene>
    <name evidence="1" type="ORF">SYV04_25470</name>
</gene>
<dbReference type="Proteomes" id="UP001291309">
    <property type="component" value="Unassembled WGS sequence"/>
</dbReference>
<evidence type="ECO:0000313" key="2">
    <source>
        <dbReference type="Proteomes" id="UP001291309"/>
    </source>
</evidence>
<protein>
    <submittedName>
        <fullName evidence="1">Uncharacterized protein</fullName>
    </submittedName>
</protein>
<accession>A0ABU5HAB8</accession>
<evidence type="ECO:0000313" key="1">
    <source>
        <dbReference type="EMBL" id="MDY7229768.1"/>
    </source>
</evidence>
<organism evidence="1 2">
    <name type="scientific">Hyalangium rubrum</name>
    <dbReference type="NCBI Taxonomy" id="3103134"/>
    <lineage>
        <taxon>Bacteria</taxon>
        <taxon>Pseudomonadati</taxon>
        <taxon>Myxococcota</taxon>
        <taxon>Myxococcia</taxon>
        <taxon>Myxococcales</taxon>
        <taxon>Cystobacterineae</taxon>
        <taxon>Archangiaceae</taxon>
        <taxon>Hyalangium</taxon>
    </lineage>
</organism>
<comment type="caution">
    <text evidence="1">The sequence shown here is derived from an EMBL/GenBank/DDBJ whole genome shotgun (WGS) entry which is preliminary data.</text>
</comment>
<keyword evidence="2" id="KW-1185">Reference proteome</keyword>
<dbReference type="EMBL" id="JAXIVS010000009">
    <property type="protein sequence ID" value="MDY7229768.1"/>
    <property type="molecule type" value="Genomic_DNA"/>
</dbReference>